<keyword evidence="4" id="KW-1185">Reference proteome</keyword>
<dbReference type="GO" id="GO:0008168">
    <property type="term" value="F:methyltransferase activity"/>
    <property type="evidence" value="ECO:0007669"/>
    <property type="project" value="UniProtKB-KW"/>
</dbReference>
<accession>A0A418WES3</accession>
<dbReference type="AlphaFoldDB" id="A0A418WES3"/>
<evidence type="ECO:0000259" key="2">
    <source>
        <dbReference type="Pfam" id="PF13649"/>
    </source>
</evidence>
<dbReference type="SUPFAM" id="SSF53335">
    <property type="entry name" value="S-adenosyl-L-methionine-dependent methyltransferases"/>
    <property type="match status" value="1"/>
</dbReference>
<sequence>MKDQVPEAPAMRSEHAPNRRHWDEVTDLHRESPFYDVEGFLGGRCTVGPIEREALNPLLRKNLLHLQCHFGLDTLSLLRLGATKVVGVDFSAKAVEAARALAEKLRLSAWAEFVEADVLDLDLGQKFDRVFTSHGAINWLSDIAAWGRTVARHLAPDGFFYILEAHPTGLVFDLAEDGRLFQKFDYFSKPEPLVLEGVPDYAEPDYIPREPGIGWIWSLADIMGALEAAGLQVSDLREYPFAAWAALPDMVPDESRYYWRRPKGSGPDTPLLFSLKARHR</sequence>
<evidence type="ECO:0000313" key="3">
    <source>
        <dbReference type="EMBL" id="RJF88507.1"/>
    </source>
</evidence>
<dbReference type="GO" id="GO:0032259">
    <property type="term" value="P:methylation"/>
    <property type="evidence" value="ECO:0007669"/>
    <property type="project" value="UniProtKB-KW"/>
</dbReference>
<dbReference type="CDD" id="cd02440">
    <property type="entry name" value="AdoMet_MTases"/>
    <property type="match status" value="1"/>
</dbReference>
<gene>
    <name evidence="3" type="ORF">D3874_17070</name>
</gene>
<comment type="caution">
    <text evidence="3">The sequence shown here is derived from an EMBL/GenBank/DDBJ whole genome shotgun (WGS) entry which is preliminary data.</text>
</comment>
<protein>
    <submittedName>
        <fullName evidence="3">Class I SAM-dependent methyltransferase</fullName>
    </submittedName>
</protein>
<dbReference type="InterPro" id="IPR029063">
    <property type="entry name" value="SAM-dependent_MTases_sf"/>
</dbReference>
<keyword evidence="3" id="KW-0808">Transferase</keyword>
<proteinExistence type="predicted"/>
<dbReference type="Pfam" id="PF13649">
    <property type="entry name" value="Methyltransf_25"/>
    <property type="match status" value="1"/>
</dbReference>
<dbReference type="Proteomes" id="UP000284605">
    <property type="component" value="Unassembled WGS sequence"/>
</dbReference>
<evidence type="ECO:0000256" key="1">
    <source>
        <dbReference type="SAM" id="MobiDB-lite"/>
    </source>
</evidence>
<reference evidence="3 4" key="1">
    <citation type="submission" date="2018-09" db="EMBL/GenBank/DDBJ databases">
        <authorList>
            <person name="Zhu H."/>
        </authorList>
    </citation>
    <scope>NUCLEOTIDE SEQUENCE [LARGE SCALE GENOMIC DNA]</scope>
    <source>
        <strain evidence="3 4">K1W22B-8</strain>
    </source>
</reference>
<dbReference type="EMBL" id="QYUK01000011">
    <property type="protein sequence ID" value="RJF88507.1"/>
    <property type="molecule type" value="Genomic_DNA"/>
</dbReference>
<name>A0A418WES3_9PROT</name>
<feature type="domain" description="Methyltransferase" evidence="2">
    <location>
        <begin position="64"/>
        <end position="158"/>
    </location>
</feature>
<evidence type="ECO:0000313" key="4">
    <source>
        <dbReference type="Proteomes" id="UP000284605"/>
    </source>
</evidence>
<dbReference type="Gene3D" id="3.40.50.150">
    <property type="entry name" value="Vaccinia Virus protein VP39"/>
    <property type="match status" value="1"/>
</dbReference>
<keyword evidence="3" id="KW-0489">Methyltransferase</keyword>
<organism evidence="3 4">
    <name type="scientific">Oleomonas cavernae</name>
    <dbReference type="NCBI Taxonomy" id="2320859"/>
    <lineage>
        <taxon>Bacteria</taxon>
        <taxon>Pseudomonadati</taxon>
        <taxon>Pseudomonadota</taxon>
        <taxon>Alphaproteobacteria</taxon>
        <taxon>Acetobacterales</taxon>
        <taxon>Acetobacteraceae</taxon>
        <taxon>Oleomonas</taxon>
    </lineage>
</organism>
<feature type="region of interest" description="Disordered" evidence="1">
    <location>
        <begin position="1"/>
        <end position="20"/>
    </location>
</feature>
<dbReference type="InterPro" id="IPR041698">
    <property type="entry name" value="Methyltransf_25"/>
</dbReference>